<dbReference type="InterPro" id="IPR035979">
    <property type="entry name" value="RBD_domain_sf"/>
</dbReference>
<dbReference type="SUPFAM" id="SSF54928">
    <property type="entry name" value="RNA-binding domain, RBD"/>
    <property type="match status" value="1"/>
</dbReference>
<organism evidence="3 4">
    <name type="scientific">Massariosphaeria phaeospora</name>
    <dbReference type="NCBI Taxonomy" id="100035"/>
    <lineage>
        <taxon>Eukaryota</taxon>
        <taxon>Fungi</taxon>
        <taxon>Dikarya</taxon>
        <taxon>Ascomycota</taxon>
        <taxon>Pezizomycotina</taxon>
        <taxon>Dothideomycetes</taxon>
        <taxon>Pleosporomycetidae</taxon>
        <taxon>Pleosporales</taxon>
        <taxon>Pleosporales incertae sedis</taxon>
        <taxon>Massariosphaeria</taxon>
    </lineage>
</organism>
<dbReference type="EMBL" id="JAADJZ010000001">
    <property type="protein sequence ID" value="KAF2878097.1"/>
    <property type="molecule type" value="Genomic_DNA"/>
</dbReference>
<proteinExistence type="predicted"/>
<dbReference type="GO" id="GO:0003729">
    <property type="term" value="F:mRNA binding"/>
    <property type="evidence" value="ECO:0007669"/>
    <property type="project" value="TreeGrafter"/>
</dbReference>
<dbReference type="PANTHER" id="PTHR45735">
    <property type="entry name" value="CLEAVAGE STIMULATION FACTOR SUBUNIT 2"/>
    <property type="match status" value="1"/>
</dbReference>
<dbReference type="Pfam" id="PF00076">
    <property type="entry name" value="RRM_1"/>
    <property type="match status" value="1"/>
</dbReference>
<keyword evidence="1" id="KW-0694">RNA-binding</keyword>
<dbReference type="InterPro" id="IPR000504">
    <property type="entry name" value="RRM_dom"/>
</dbReference>
<dbReference type="InterPro" id="IPR025742">
    <property type="entry name" value="CSTF2_hinge"/>
</dbReference>
<dbReference type="SMART" id="SM00360">
    <property type="entry name" value="RRM"/>
    <property type="match status" value="1"/>
</dbReference>
<evidence type="ECO:0000259" key="2">
    <source>
        <dbReference type="PROSITE" id="PS50102"/>
    </source>
</evidence>
<evidence type="ECO:0000313" key="4">
    <source>
        <dbReference type="Proteomes" id="UP000481861"/>
    </source>
</evidence>
<dbReference type="Proteomes" id="UP000481861">
    <property type="component" value="Unassembled WGS sequence"/>
</dbReference>
<dbReference type="Gene3D" id="3.30.70.330">
    <property type="match status" value="1"/>
</dbReference>
<comment type="caution">
    <text evidence="3">The sequence shown here is derived from an EMBL/GenBank/DDBJ whole genome shotgun (WGS) entry which is preliminary data.</text>
</comment>
<dbReference type="PROSITE" id="PS50102">
    <property type="entry name" value="RRM"/>
    <property type="match status" value="1"/>
</dbReference>
<dbReference type="GO" id="GO:0005847">
    <property type="term" value="C:mRNA cleavage and polyadenylation specificity factor complex"/>
    <property type="evidence" value="ECO:0007669"/>
    <property type="project" value="TreeGrafter"/>
</dbReference>
<dbReference type="PANTHER" id="PTHR45735:SF2">
    <property type="entry name" value="CLEAVAGE STIMULATION FACTOR SUBUNIT 2"/>
    <property type="match status" value="1"/>
</dbReference>
<evidence type="ECO:0000256" key="1">
    <source>
        <dbReference type="PROSITE-ProRule" id="PRU00176"/>
    </source>
</evidence>
<feature type="domain" description="RRM" evidence="2">
    <location>
        <begin position="9"/>
        <end position="87"/>
    </location>
</feature>
<keyword evidence="4" id="KW-1185">Reference proteome</keyword>
<protein>
    <submittedName>
        <fullName evidence="3">Hinge domain of cleavage stimulation factor subunit 2-domain-containing protein</fullName>
    </submittedName>
</protein>
<gene>
    <name evidence="3" type="ORF">BDV95DRAFT_475441</name>
</gene>
<dbReference type="OrthoDB" id="272703at2759"/>
<feature type="non-terminal residue" evidence="3">
    <location>
        <position position="208"/>
    </location>
</feature>
<accession>A0A7C8IF51</accession>
<sequence>MAPNDKAGRVVFVGNIPYGGTEELIVDTLGRVGQVLNFRLVYDKETGRPKGFGFAEFADADAAASAVRNLNDYEVMGRKLRVDWSNDNGAGDAAPGNYSAPLPTNGQIELPTQPASVLPPLPPGVDLPPNLTCPDAISRTLSTLPAPQLLDILSQMKGLVMTDPAKATELLRQAPQLAYAIFQALLLLNLVDPAILGQLVEPAAAAPP</sequence>
<dbReference type="InterPro" id="IPR012677">
    <property type="entry name" value="Nucleotide-bd_a/b_plait_sf"/>
</dbReference>
<reference evidence="3 4" key="1">
    <citation type="submission" date="2020-01" db="EMBL/GenBank/DDBJ databases">
        <authorList>
            <consortium name="DOE Joint Genome Institute"/>
            <person name="Haridas S."/>
            <person name="Albert R."/>
            <person name="Binder M."/>
            <person name="Bloem J."/>
            <person name="Labutti K."/>
            <person name="Salamov A."/>
            <person name="Andreopoulos B."/>
            <person name="Baker S.E."/>
            <person name="Barry K."/>
            <person name="Bills G."/>
            <person name="Bluhm B.H."/>
            <person name="Cannon C."/>
            <person name="Castanera R."/>
            <person name="Culley D.E."/>
            <person name="Daum C."/>
            <person name="Ezra D."/>
            <person name="Gonzalez J.B."/>
            <person name="Henrissat B."/>
            <person name="Kuo A."/>
            <person name="Liang C."/>
            <person name="Lipzen A."/>
            <person name="Lutzoni F."/>
            <person name="Magnuson J."/>
            <person name="Mondo S."/>
            <person name="Nolan M."/>
            <person name="Ohm R."/>
            <person name="Pangilinan J."/>
            <person name="Park H.-J.H."/>
            <person name="Ramirez L."/>
            <person name="Alfaro M."/>
            <person name="Sun H."/>
            <person name="Tritt A."/>
            <person name="Yoshinaga Y."/>
            <person name="Zwiers L.-H.L."/>
            <person name="Turgeon B.G."/>
            <person name="Goodwin S.B."/>
            <person name="Spatafora J.W."/>
            <person name="Crous P.W."/>
            <person name="Grigoriev I.V."/>
        </authorList>
    </citation>
    <scope>NUCLEOTIDE SEQUENCE [LARGE SCALE GENOMIC DNA]</scope>
    <source>
        <strain evidence="3 4">CBS 611.86</strain>
    </source>
</reference>
<dbReference type="Pfam" id="PF14327">
    <property type="entry name" value="CSTF2_hinge"/>
    <property type="match status" value="1"/>
</dbReference>
<evidence type="ECO:0000313" key="3">
    <source>
        <dbReference type="EMBL" id="KAF2878097.1"/>
    </source>
</evidence>
<dbReference type="Gene3D" id="1.25.40.630">
    <property type="match status" value="1"/>
</dbReference>
<name>A0A7C8IF51_9PLEO</name>
<dbReference type="AlphaFoldDB" id="A0A7C8IF51"/>